<proteinExistence type="predicted"/>
<accession>A0ABP8PH83</accession>
<name>A0ABP8PH83_9NOCA</name>
<comment type="caution">
    <text evidence="1">The sequence shown here is derived from an EMBL/GenBank/DDBJ whole genome shotgun (WGS) entry which is preliminary data.</text>
</comment>
<dbReference type="RefSeq" id="WP_345349995.1">
    <property type="nucleotide sequence ID" value="NZ_BAABFB010000066.1"/>
</dbReference>
<organism evidence="1 2">
    <name type="scientific">Rhodococcus olei</name>
    <dbReference type="NCBI Taxonomy" id="2161675"/>
    <lineage>
        <taxon>Bacteria</taxon>
        <taxon>Bacillati</taxon>
        <taxon>Actinomycetota</taxon>
        <taxon>Actinomycetes</taxon>
        <taxon>Mycobacteriales</taxon>
        <taxon>Nocardiaceae</taxon>
        <taxon>Rhodococcus</taxon>
    </lineage>
</organism>
<dbReference type="Proteomes" id="UP001501183">
    <property type="component" value="Unassembled WGS sequence"/>
</dbReference>
<gene>
    <name evidence="1" type="ORF">GCM10023094_43000</name>
</gene>
<dbReference type="Gene3D" id="1.10.10.2390">
    <property type="match status" value="1"/>
</dbReference>
<evidence type="ECO:0000313" key="2">
    <source>
        <dbReference type="Proteomes" id="UP001501183"/>
    </source>
</evidence>
<dbReference type="Gene3D" id="6.10.140.2080">
    <property type="match status" value="1"/>
</dbReference>
<reference evidence="2" key="1">
    <citation type="journal article" date="2019" name="Int. J. Syst. Evol. Microbiol.">
        <title>The Global Catalogue of Microorganisms (GCM) 10K type strain sequencing project: providing services to taxonomists for standard genome sequencing and annotation.</title>
        <authorList>
            <consortium name="The Broad Institute Genomics Platform"/>
            <consortium name="The Broad Institute Genome Sequencing Center for Infectious Disease"/>
            <person name="Wu L."/>
            <person name="Ma J."/>
        </authorList>
    </citation>
    <scope>NUCLEOTIDE SEQUENCE [LARGE SCALE GENOMIC DNA]</scope>
    <source>
        <strain evidence="2">JCM 32206</strain>
    </source>
</reference>
<protein>
    <submittedName>
        <fullName evidence="1">DUF3349 domain-containing protein</fullName>
    </submittedName>
</protein>
<dbReference type="Pfam" id="PF11829">
    <property type="entry name" value="DUF3349"/>
    <property type="match status" value="1"/>
</dbReference>
<dbReference type="EMBL" id="BAABFB010000066">
    <property type="protein sequence ID" value="GAA4486486.1"/>
    <property type="molecule type" value="Genomic_DNA"/>
</dbReference>
<dbReference type="InterPro" id="IPR021784">
    <property type="entry name" value="DUF3349"/>
</dbReference>
<keyword evidence="2" id="KW-1185">Reference proteome</keyword>
<evidence type="ECO:0000313" key="1">
    <source>
        <dbReference type="EMBL" id="GAA4486486.1"/>
    </source>
</evidence>
<sequence>MTTTKSPFPLSVLEWLRAGYPDGVPPKDRIPLVALLHRTLTTEQIREIAVDLAETAGRAADPTITRDEIGGLIEEVTATAPSGEDVARVASVLAASGWPLAELDTEPGLDTEP</sequence>